<feature type="domain" description="Calmodulin-binding" evidence="2">
    <location>
        <begin position="271"/>
        <end position="400"/>
    </location>
</feature>
<evidence type="ECO:0000256" key="1">
    <source>
        <dbReference type="SAM" id="MobiDB-lite"/>
    </source>
</evidence>
<dbReference type="PANTHER" id="PTHR33349">
    <property type="entry name" value="EMB|CAB62594.1"/>
    <property type="match status" value="1"/>
</dbReference>
<dbReference type="AlphaFoldDB" id="A0ABD1RNB2"/>
<accession>A0ABD1RNB2</accession>
<feature type="compositionally biased region" description="Basic and acidic residues" evidence="1">
    <location>
        <begin position="130"/>
        <end position="143"/>
    </location>
</feature>
<feature type="compositionally biased region" description="Polar residues" evidence="1">
    <location>
        <begin position="98"/>
        <end position="121"/>
    </location>
</feature>
<evidence type="ECO:0000259" key="2">
    <source>
        <dbReference type="SMART" id="SM01054"/>
    </source>
</evidence>
<evidence type="ECO:0000313" key="3">
    <source>
        <dbReference type="EMBL" id="KAL2489885.1"/>
    </source>
</evidence>
<dbReference type="Pfam" id="PF07839">
    <property type="entry name" value="CaM_binding"/>
    <property type="match status" value="1"/>
</dbReference>
<dbReference type="InterPro" id="IPR012417">
    <property type="entry name" value="CaM-bd_dom_pln"/>
</dbReference>
<protein>
    <submittedName>
        <fullName evidence="3">ABC transporter F family member 4</fullName>
    </submittedName>
</protein>
<feature type="compositionally biased region" description="Low complexity" evidence="1">
    <location>
        <begin position="151"/>
        <end position="162"/>
    </location>
</feature>
<dbReference type="Proteomes" id="UP001604277">
    <property type="component" value="Unassembled WGS sequence"/>
</dbReference>
<evidence type="ECO:0000313" key="4">
    <source>
        <dbReference type="Proteomes" id="UP001604277"/>
    </source>
</evidence>
<feature type="compositionally biased region" description="Basic and acidic residues" evidence="1">
    <location>
        <begin position="1"/>
        <end position="16"/>
    </location>
</feature>
<proteinExistence type="predicted"/>
<comment type="caution">
    <text evidence="3">The sequence shown here is derived from an EMBL/GenBank/DDBJ whole genome shotgun (WGS) entry which is preliminary data.</text>
</comment>
<feature type="compositionally biased region" description="Polar residues" evidence="1">
    <location>
        <begin position="351"/>
        <end position="369"/>
    </location>
</feature>
<sequence>MATRGRESALGKEKRGTSSCHLHANTTQQSRRLSLSRPRDPDEKHDPPASEKQIPNYLKPTFSSSPDVSKQLVKKQVSSDTSRKTNIRRTRSLDKVPSSPSCTLHTHTSPNPTLRSSSFSAKTAIPQKSVPDKLLKSPKDGGKHPPLYARTVSTVKKSSTVSKKQDTGIGASTKKEQAIGPPERVITPDIFEVRELETLQEFSVTEAQEETINAGSNNETGDEVLVLEDMEPIRQVQLESRKDDEPVEYSKVSVHPDASAYFEMEEPDKLSLTKGTSSNQQDLDKHNADEENETKTNGSVIGSPKVEAEEKEGEGAKPSDKKEEVIIVVETFDPEGTKDQEVAKELKQEAENATPQPQSAQGMKNSVVSNDVIEETASKLREQRRNKVRALAGAFETVISLQEPK</sequence>
<feature type="region of interest" description="Disordered" evidence="1">
    <location>
        <begin position="345"/>
        <end position="369"/>
    </location>
</feature>
<feature type="region of interest" description="Disordered" evidence="1">
    <location>
        <begin position="1"/>
        <end position="186"/>
    </location>
</feature>
<dbReference type="SMART" id="SM01054">
    <property type="entry name" value="CaM_binding"/>
    <property type="match status" value="1"/>
</dbReference>
<feature type="region of interest" description="Disordered" evidence="1">
    <location>
        <begin position="238"/>
        <end position="324"/>
    </location>
</feature>
<feature type="compositionally biased region" description="Basic and acidic residues" evidence="1">
    <location>
        <begin position="37"/>
        <end position="49"/>
    </location>
</feature>
<feature type="compositionally biased region" description="Low complexity" evidence="1">
    <location>
        <begin position="26"/>
        <end position="36"/>
    </location>
</feature>
<gene>
    <name evidence="3" type="ORF">Fot_43177</name>
</gene>
<keyword evidence="4" id="KW-1185">Reference proteome</keyword>
<name>A0ABD1RNB2_9LAMI</name>
<dbReference type="PANTHER" id="PTHR33349:SF20">
    <property type="entry name" value="CHROMO DOMAIN CEC-LIKE PROTEIN"/>
    <property type="match status" value="1"/>
</dbReference>
<reference evidence="4" key="1">
    <citation type="submission" date="2024-07" db="EMBL/GenBank/DDBJ databases">
        <title>Two chromosome-level genome assemblies of Korean endemic species Abeliophyllum distichum and Forsythia ovata (Oleaceae).</title>
        <authorList>
            <person name="Jang H."/>
        </authorList>
    </citation>
    <scope>NUCLEOTIDE SEQUENCE [LARGE SCALE GENOMIC DNA]</scope>
</reference>
<dbReference type="EMBL" id="JBFOLJ010000012">
    <property type="protein sequence ID" value="KAL2489885.1"/>
    <property type="molecule type" value="Genomic_DNA"/>
</dbReference>
<organism evidence="3 4">
    <name type="scientific">Forsythia ovata</name>
    <dbReference type="NCBI Taxonomy" id="205694"/>
    <lineage>
        <taxon>Eukaryota</taxon>
        <taxon>Viridiplantae</taxon>
        <taxon>Streptophyta</taxon>
        <taxon>Embryophyta</taxon>
        <taxon>Tracheophyta</taxon>
        <taxon>Spermatophyta</taxon>
        <taxon>Magnoliopsida</taxon>
        <taxon>eudicotyledons</taxon>
        <taxon>Gunneridae</taxon>
        <taxon>Pentapetalae</taxon>
        <taxon>asterids</taxon>
        <taxon>lamiids</taxon>
        <taxon>Lamiales</taxon>
        <taxon>Oleaceae</taxon>
        <taxon>Forsythieae</taxon>
        <taxon>Forsythia</taxon>
    </lineage>
</organism>
<feature type="compositionally biased region" description="Basic and acidic residues" evidence="1">
    <location>
        <begin position="313"/>
        <end position="324"/>
    </location>
</feature>